<organism evidence="1 2">
    <name type="scientific">Alternaria gaisen</name>
    <dbReference type="NCBI Taxonomy" id="167740"/>
    <lineage>
        <taxon>Eukaryota</taxon>
        <taxon>Fungi</taxon>
        <taxon>Dikarya</taxon>
        <taxon>Ascomycota</taxon>
        <taxon>Pezizomycotina</taxon>
        <taxon>Dothideomycetes</taxon>
        <taxon>Pleosporomycetidae</taxon>
        <taxon>Pleosporales</taxon>
        <taxon>Pleosporineae</taxon>
        <taxon>Pleosporaceae</taxon>
        <taxon>Alternaria</taxon>
        <taxon>Alternaria sect. Alternaria</taxon>
    </lineage>
</organism>
<name>A0ACB6G3Z4_9PLEO</name>
<evidence type="ECO:0000313" key="1">
    <source>
        <dbReference type="EMBL" id="KAB2111263.1"/>
    </source>
</evidence>
<dbReference type="EMBL" id="PDWZ02000001">
    <property type="protein sequence ID" value="KAB2111263.1"/>
    <property type="molecule type" value="Genomic_DNA"/>
</dbReference>
<proteinExistence type="predicted"/>
<comment type="caution">
    <text evidence="1">The sequence shown here is derived from an EMBL/GenBank/DDBJ whole genome shotgun (WGS) entry which is preliminary data.</text>
</comment>
<keyword evidence="2" id="KW-1185">Reference proteome</keyword>
<accession>A0ACB6G3Z4</accession>
<reference evidence="1 2" key="1">
    <citation type="journal article" date="2019" name="bioRxiv">
        <title>Genomics, evolutionary history and diagnostics of the Alternaria alternata species group including apple and Asian pear pathotypes.</title>
        <authorList>
            <person name="Armitage A.D."/>
            <person name="Cockerton H.M."/>
            <person name="Sreenivasaprasad S."/>
            <person name="Woodhall J.W."/>
            <person name="Lane C.R."/>
            <person name="Harrison R.J."/>
            <person name="Clarkson J.P."/>
        </authorList>
    </citation>
    <scope>NUCLEOTIDE SEQUENCE [LARGE SCALE GENOMIC DNA]</scope>
    <source>
        <strain evidence="1 2">FERA 650</strain>
    </source>
</reference>
<gene>
    <name evidence="1" type="ORF">AG0111_0g1568</name>
</gene>
<protein>
    <submittedName>
        <fullName evidence="1">Uncharacterized protein</fullName>
    </submittedName>
</protein>
<evidence type="ECO:0000313" key="2">
    <source>
        <dbReference type="Proteomes" id="UP000293547"/>
    </source>
</evidence>
<dbReference type="Proteomes" id="UP000293547">
    <property type="component" value="Unassembled WGS sequence"/>
</dbReference>
<sequence>MLYKISNKDIEPRMDWVRELTWNGHFFRLHAKTATPKYDMHDPRTWSLISKVVAIGEQANYSKATVPLVYMVYDRALINSFKRLQGSHRGTSRLARHLTNLFLYYPFNYDRHGQLREHPHIPPDELEEWKKQMSHGVPTTKQEAVTKNATTNDHTNDEATKDVSPDAAVDEIMKMLDDSDTDTDMIPYSRVMELEEELEKTRKQVSEANKRADTAEEGIEALKVDLAGCSNDLQKSRGKVDELEDKMEVLKDDMKELKDEVEELKTEREELKAKVKQSNKDVSVAKQKTAVKEQQILRILEGMRKKKQGAGFQKRKSSEDVSKAQQKRLRTEV</sequence>